<evidence type="ECO:0000256" key="1">
    <source>
        <dbReference type="SAM" id="Phobius"/>
    </source>
</evidence>
<dbReference type="OrthoDB" id="3052663at2759"/>
<keyword evidence="1" id="KW-0812">Transmembrane</keyword>
<reference evidence="2" key="1">
    <citation type="submission" date="2020-11" db="EMBL/GenBank/DDBJ databases">
        <title>Adaptations for nitrogen fixation in a non-lichenized fungal sporocarp promotes dispersal by wood-feeding termites.</title>
        <authorList>
            <consortium name="DOE Joint Genome Institute"/>
            <person name="Koch R.A."/>
            <person name="Yoon G."/>
            <person name="Arayal U."/>
            <person name="Lail K."/>
            <person name="Amirebrahimi M."/>
            <person name="Labutti K."/>
            <person name="Lipzen A."/>
            <person name="Riley R."/>
            <person name="Barry K."/>
            <person name="Henrissat B."/>
            <person name="Grigoriev I.V."/>
            <person name="Herr J.R."/>
            <person name="Aime M.C."/>
        </authorList>
    </citation>
    <scope>NUCLEOTIDE SEQUENCE</scope>
    <source>
        <strain evidence="2">MCA 3950</strain>
    </source>
</reference>
<dbReference type="EMBL" id="MU250564">
    <property type="protein sequence ID" value="KAG7441019.1"/>
    <property type="molecule type" value="Genomic_DNA"/>
</dbReference>
<gene>
    <name evidence="2" type="ORF">BT62DRAFT_923601</name>
</gene>
<keyword evidence="1" id="KW-1133">Transmembrane helix</keyword>
<dbReference type="RefSeq" id="XP_043034519.1">
    <property type="nucleotide sequence ID" value="XM_043184532.1"/>
</dbReference>
<keyword evidence="3" id="KW-1185">Reference proteome</keyword>
<keyword evidence="1" id="KW-0472">Membrane</keyword>
<proteinExistence type="predicted"/>
<name>A0A9P8AMR0_9AGAR</name>
<evidence type="ECO:0000313" key="2">
    <source>
        <dbReference type="EMBL" id="KAG7441019.1"/>
    </source>
</evidence>
<dbReference type="Proteomes" id="UP000812287">
    <property type="component" value="Unassembled WGS sequence"/>
</dbReference>
<dbReference type="GeneID" id="66106829"/>
<dbReference type="AlphaFoldDB" id="A0A9P8AMR0"/>
<evidence type="ECO:0000313" key="3">
    <source>
        <dbReference type="Proteomes" id="UP000812287"/>
    </source>
</evidence>
<accession>A0A9P8AMR0</accession>
<organism evidence="2 3">
    <name type="scientific">Guyanagaster necrorhizus</name>
    <dbReference type="NCBI Taxonomy" id="856835"/>
    <lineage>
        <taxon>Eukaryota</taxon>
        <taxon>Fungi</taxon>
        <taxon>Dikarya</taxon>
        <taxon>Basidiomycota</taxon>
        <taxon>Agaricomycotina</taxon>
        <taxon>Agaricomycetes</taxon>
        <taxon>Agaricomycetidae</taxon>
        <taxon>Agaricales</taxon>
        <taxon>Marasmiineae</taxon>
        <taxon>Physalacriaceae</taxon>
        <taxon>Guyanagaster</taxon>
    </lineage>
</organism>
<sequence>MLPINWFWKLGAFIWMHAFVYFLSCIQLSIVLHAHCFTPLLSLHLIYTLQEILMVRLYSETPRSRYQSFNQWNTDRPVTPEKIRLETAKYTNVALPHFDKVFALIKKGLQCDQPTGGEPISNKHEDYMRQHYISVLRNKIIIPPLDPKDIPKGERLGLKKYFIDHFPNIYLGADPNSFDIGTAEEAMAKAEKALGESRSLPDVNMAPVIMLVATIYHELAHALGSYLHPNDWTHRTPEDTMNYGRYHILNKGGEVGFVVEASLLGGLLRPGFNASADSEEALQFTNIAWLTLKRASDHGTTNTIRNSTGYVLEYGTGPLTSLVEGQGFFNPNPFNDKGEIGESEATDGVLRIVDMTVVDMQETPPDLSERGEDVEKNTCQDALKSLHPVRRL</sequence>
<comment type="caution">
    <text evidence="2">The sequence shown here is derived from an EMBL/GenBank/DDBJ whole genome shotgun (WGS) entry which is preliminary data.</text>
</comment>
<protein>
    <submittedName>
        <fullName evidence="2">Uncharacterized protein</fullName>
    </submittedName>
</protein>
<feature type="transmembrane region" description="Helical" evidence="1">
    <location>
        <begin position="12"/>
        <end position="34"/>
    </location>
</feature>